<protein>
    <submittedName>
        <fullName evidence="9">Odorant-binding protein 22</fullName>
    </submittedName>
</protein>
<reference evidence="9" key="1">
    <citation type="submission" date="2019-07" db="EMBL/GenBank/DDBJ databases">
        <title>Identification and Expression Pattern of Chemosensory Genes from the Transcriptome of the Propsilocerus akamusi.</title>
        <authorList>
            <person name="Yan C."/>
            <person name="Pan L."/>
        </authorList>
    </citation>
    <scope>NUCLEOTIDE SEQUENCE</scope>
</reference>
<evidence type="ECO:0000256" key="8">
    <source>
        <dbReference type="SAM" id="SignalP"/>
    </source>
</evidence>
<evidence type="ECO:0000256" key="3">
    <source>
        <dbReference type="ARBA" id="ARBA00022448"/>
    </source>
</evidence>
<dbReference type="EMBL" id="MN133013">
    <property type="protein sequence ID" value="QGW50686.1"/>
    <property type="molecule type" value="mRNA"/>
</dbReference>
<feature type="compositionally biased region" description="Low complexity" evidence="7">
    <location>
        <begin position="77"/>
        <end position="89"/>
    </location>
</feature>
<evidence type="ECO:0000313" key="9">
    <source>
        <dbReference type="EMBL" id="QGW50686.1"/>
    </source>
</evidence>
<comment type="subcellular location">
    <subcellularLocation>
        <location evidence="1">Secreted</location>
    </subcellularLocation>
</comment>
<evidence type="ECO:0000256" key="1">
    <source>
        <dbReference type="ARBA" id="ARBA00004613"/>
    </source>
</evidence>
<evidence type="ECO:0000256" key="5">
    <source>
        <dbReference type="ARBA" id="ARBA00022606"/>
    </source>
</evidence>
<evidence type="ECO:0000256" key="6">
    <source>
        <dbReference type="ARBA" id="ARBA00022725"/>
    </source>
</evidence>
<feature type="region of interest" description="Disordered" evidence="7">
    <location>
        <begin position="57"/>
        <end position="152"/>
    </location>
</feature>
<accession>A0A7D0P9R4</accession>
<keyword evidence="6" id="KW-0552">Olfaction</keyword>
<dbReference type="PANTHER" id="PTHR21066">
    <property type="entry name" value="ODORANT-BINDING PROTEIN 59A-RELATED"/>
    <property type="match status" value="1"/>
</dbReference>
<feature type="chain" id="PRO_5027871309" evidence="8">
    <location>
        <begin position="17"/>
        <end position="249"/>
    </location>
</feature>
<sequence>MKCILIYLLIVCGGFGSEVLALRCASPDGLSVDEVRRVVKKCMKKVIDDDYQEYENFDDDYEMPSRPDHSASNSQTNSRNDNNRGNSNGPSYNQQTGPHYEPQAGGNYYGSNTKNNRRDHFNSYQFTYNNNNQLNGNRNQNNDGHRNDSSDKHERDQSCILQCFFQELKMTNNEGFPDKHKALHVLTKEIRDRELKDFYTDSIQECFRMMDVDPKQHRDNCLYAKTLIACLADRAKMNCADWDGDTVIF</sequence>
<dbReference type="GO" id="GO:0005576">
    <property type="term" value="C:extracellular region"/>
    <property type="evidence" value="ECO:0007669"/>
    <property type="project" value="UniProtKB-SubCell"/>
</dbReference>
<evidence type="ECO:0000256" key="2">
    <source>
        <dbReference type="ARBA" id="ARBA00008098"/>
    </source>
</evidence>
<feature type="compositionally biased region" description="Low complexity" evidence="7">
    <location>
        <begin position="129"/>
        <end position="142"/>
    </location>
</feature>
<comment type="similarity">
    <text evidence="2">Belongs to the PBP/GOBP family.</text>
</comment>
<dbReference type="InterPro" id="IPR006170">
    <property type="entry name" value="PBP/GOBP"/>
</dbReference>
<dbReference type="Pfam" id="PF01395">
    <property type="entry name" value="PBP_GOBP"/>
    <property type="match status" value="1"/>
</dbReference>
<dbReference type="GO" id="GO:0005549">
    <property type="term" value="F:odorant binding"/>
    <property type="evidence" value="ECO:0007669"/>
    <property type="project" value="InterPro"/>
</dbReference>
<dbReference type="PANTHER" id="PTHR21066:SF9">
    <property type="entry name" value="ODORANT-BINDING PROTEIN 59A"/>
    <property type="match status" value="1"/>
</dbReference>
<evidence type="ECO:0000256" key="7">
    <source>
        <dbReference type="SAM" id="MobiDB-lite"/>
    </source>
</evidence>
<dbReference type="Gene3D" id="1.10.238.20">
    <property type="entry name" value="Pheromone/general odorant binding protein domain"/>
    <property type="match status" value="1"/>
</dbReference>
<dbReference type="InterPro" id="IPR052295">
    <property type="entry name" value="Odorant-binding_protein"/>
</dbReference>
<feature type="compositionally biased region" description="Basic and acidic residues" evidence="7">
    <location>
        <begin position="143"/>
        <end position="152"/>
    </location>
</feature>
<organism evidence="9">
    <name type="scientific">Propsilocerus akamusi</name>
    <dbReference type="NCBI Taxonomy" id="903466"/>
    <lineage>
        <taxon>Eukaryota</taxon>
        <taxon>Metazoa</taxon>
        <taxon>Ecdysozoa</taxon>
        <taxon>Arthropoda</taxon>
        <taxon>Hexapoda</taxon>
        <taxon>Insecta</taxon>
        <taxon>Pterygota</taxon>
        <taxon>Neoptera</taxon>
        <taxon>Endopterygota</taxon>
        <taxon>Diptera</taxon>
        <taxon>Nematocera</taxon>
        <taxon>Chironomoidea</taxon>
        <taxon>Chironomidae</taxon>
        <taxon>Propsilocerus</taxon>
    </lineage>
</organism>
<dbReference type="SUPFAM" id="SSF47565">
    <property type="entry name" value="Insect pheromone/odorant-binding proteins"/>
    <property type="match status" value="1"/>
</dbReference>
<keyword evidence="8" id="KW-0732">Signal</keyword>
<dbReference type="SMR" id="A0A7D0P9R4"/>
<dbReference type="InterPro" id="IPR036728">
    <property type="entry name" value="PBP_GOBP_sf"/>
</dbReference>
<dbReference type="GO" id="GO:0007608">
    <property type="term" value="P:sensory perception of smell"/>
    <property type="evidence" value="ECO:0007669"/>
    <property type="project" value="UniProtKB-KW"/>
</dbReference>
<keyword evidence="5" id="KW-0716">Sensory transduction</keyword>
<keyword evidence="3" id="KW-0813">Transport</keyword>
<name>A0A7D0P9R4_9DIPT</name>
<feature type="signal peptide" evidence="8">
    <location>
        <begin position="1"/>
        <end position="16"/>
    </location>
</feature>
<proteinExistence type="evidence at transcript level"/>
<dbReference type="AlphaFoldDB" id="A0A7D0P9R4"/>
<keyword evidence="4" id="KW-0964">Secreted</keyword>
<evidence type="ECO:0000256" key="4">
    <source>
        <dbReference type="ARBA" id="ARBA00022525"/>
    </source>
</evidence>